<keyword evidence="2" id="KW-1185">Reference proteome</keyword>
<organism evidence="1 2">
    <name type="scientific">Zarea fungicola</name>
    <dbReference type="NCBI Taxonomy" id="93591"/>
    <lineage>
        <taxon>Eukaryota</taxon>
        <taxon>Fungi</taxon>
        <taxon>Dikarya</taxon>
        <taxon>Ascomycota</taxon>
        <taxon>Pezizomycotina</taxon>
        <taxon>Sordariomycetes</taxon>
        <taxon>Hypocreomycetidae</taxon>
        <taxon>Hypocreales</taxon>
        <taxon>Cordycipitaceae</taxon>
        <taxon>Zarea</taxon>
    </lineage>
</organism>
<gene>
    <name evidence="1" type="ORF">NQ176_g648</name>
</gene>
<sequence length="332" mass="37658">MRSVNKDDSNQLGEFCQLTPATKLYIEQVYAKLLQLWPGGRTVDSYERILRALSCIGVGPFEYNPKACTTPESLVAEWVHQLVKTTSSFEFYGDNDYDEEFLLRRAKHHDWSLDELKIIAMKWMNGKDQNRLLEPGRLLLTIYQANHRKSKAVKSKVEGSISDIQTADQPKPSTLTTPRSTTQSTTPSAPQPVDFAKSATSRSGYSRTASLREQGRTPGHTFGNYSRYSGRKEADGVLPDESPHRNGAGLKDDHTKAYIDDETLRLIKRVKEAHEAVGQRTAKLVAHLLGPAQNNESRRLPPHRRIEANQPIDYPWRNKESRSNQKRNGRRS</sequence>
<evidence type="ECO:0000313" key="2">
    <source>
        <dbReference type="Proteomes" id="UP001143910"/>
    </source>
</evidence>
<accession>A0ACC1NVX9</accession>
<protein>
    <submittedName>
        <fullName evidence="1">Uncharacterized protein</fullName>
    </submittedName>
</protein>
<dbReference type="EMBL" id="JANJQO010000027">
    <property type="protein sequence ID" value="KAJ2983490.1"/>
    <property type="molecule type" value="Genomic_DNA"/>
</dbReference>
<name>A0ACC1NVX9_9HYPO</name>
<comment type="caution">
    <text evidence="1">The sequence shown here is derived from an EMBL/GenBank/DDBJ whole genome shotgun (WGS) entry which is preliminary data.</text>
</comment>
<proteinExistence type="predicted"/>
<evidence type="ECO:0000313" key="1">
    <source>
        <dbReference type="EMBL" id="KAJ2983490.1"/>
    </source>
</evidence>
<reference evidence="1" key="1">
    <citation type="submission" date="2022-08" db="EMBL/GenBank/DDBJ databases">
        <title>Genome Sequence of Lecanicillium fungicola.</title>
        <authorList>
            <person name="Buettner E."/>
        </authorList>
    </citation>
    <scope>NUCLEOTIDE SEQUENCE</scope>
    <source>
        <strain evidence="1">Babe33</strain>
    </source>
</reference>
<dbReference type="Proteomes" id="UP001143910">
    <property type="component" value="Unassembled WGS sequence"/>
</dbReference>